<dbReference type="Proteomes" id="UP000095284">
    <property type="component" value="Unplaced"/>
</dbReference>
<reference evidence="11" key="1">
    <citation type="submission" date="2016-11" db="UniProtKB">
        <authorList>
            <consortium name="WormBaseParasite"/>
        </authorList>
    </citation>
    <scope>IDENTIFICATION</scope>
</reference>
<comment type="catalytic activity">
    <reaction evidence="6">
        <text>[protein]-dithiol + NAD(+) = [protein]-disulfide + NADH + H(+)</text>
        <dbReference type="Rhea" id="RHEA:18749"/>
        <dbReference type="Rhea" id="RHEA-COMP:10593"/>
        <dbReference type="Rhea" id="RHEA-COMP:10594"/>
        <dbReference type="ChEBI" id="CHEBI:15378"/>
        <dbReference type="ChEBI" id="CHEBI:29950"/>
        <dbReference type="ChEBI" id="CHEBI:50058"/>
        <dbReference type="ChEBI" id="CHEBI:57540"/>
        <dbReference type="ChEBI" id="CHEBI:57945"/>
        <dbReference type="EC" id="1.8.1.8"/>
    </reaction>
</comment>
<evidence type="ECO:0000313" key="11">
    <source>
        <dbReference type="WBParaSite" id="BXY_0822700.1"/>
    </source>
</evidence>
<evidence type="ECO:0000256" key="7">
    <source>
        <dbReference type="ARBA" id="ARBA00047804"/>
    </source>
</evidence>
<dbReference type="EC" id="1.8.1.8" evidence="1"/>
<dbReference type="InterPro" id="IPR013766">
    <property type="entry name" value="Thioredoxin_domain"/>
</dbReference>
<accession>A0A1I7S5E2</accession>
<keyword evidence="2" id="KW-0677">Repeat</keyword>
<evidence type="ECO:0000256" key="5">
    <source>
        <dbReference type="ARBA" id="ARBA00025782"/>
    </source>
</evidence>
<dbReference type="Gene3D" id="3.40.30.10">
    <property type="entry name" value="Glutaredoxin"/>
    <property type="match status" value="1"/>
</dbReference>
<feature type="region of interest" description="Disordered" evidence="8">
    <location>
        <begin position="730"/>
        <end position="780"/>
    </location>
</feature>
<dbReference type="InterPro" id="IPR036249">
    <property type="entry name" value="Thioredoxin-like_sf"/>
</dbReference>
<sequence length="1129" mass="130247">MEADLFRLLFADHLQDAIFKKDTENLVNFARFLAAFFADLPIVCPEDREIKEFPSLWRLAEYEESDYDKSKYKKLQSDYVSANIPPTYSPALPVQLLCYTGHLTEACLYIDHFNDLRSQLILRVLADGQYGLNLTQQHIHQIFIHDFIDTLTFEQIQDDQIKLMVEVFTKLSTLFDLSWLYSLIEGLLDRLSDISDGLPDDVDASVMLPRPPVFMLPGQETGEIPELIQWSVIYKLIRSFLHILQRANWLKSLSGGLLKRIWKVNPHFTATMTNDDFEDELGENLHESMESIVKETLRLSYRDQAAILRRRGATEPELAQIYEKSQKIRDDSEWMSYLDSDDIDEIMKTLRLFDDIIEEKEWYLPPLSESTVEQWKAAMFTEVKVASARRSSNELNVLEEENKIEIAQKDFLVLDYIANTLPFISLPDSSLIGITLKLKPSDICKVKPQSFYPQSTPRNPSTVVEKEPARRPLQASLGDRIRQSLRRLGGKPATGIPMDNIDDIAKNLEDSEIEKQLIEEREYLSNIKKDPEILQAYRSRVISDFRPRVIPNFEKLRKLKLAKSPGLKRKTVSKNFDENVNDDFNLEGNLSDELKAISARLSHLKTKWSGTPEEIMKYADSGISYNHRSTSDVKPIIRTSKSMGFSNPSTSKIDLLEDIVMDKMNYEQYAKFKPSTSKSMDFYSSKKTHKPETPWKFDDLSSGISSSSISPDLSDRKKVYKTRKFLEKEHNKVLERQNKDRRDQKASESDDDSGLKSSKDTKKLSDLDRPPIDHGEYKPEEQLRYELNYTNEYYEDAPQALDMILDKEELVPEEIPEPDTPSSIGKLDLSLLSDRQEEKAKKKGTNDWTEVKVYDRSPKKSAKPRQPQMVLPDWLRLLPYEEKATSSRLLSLTAEKDSKSRSSRTGRKSKSPYLNIKEAIRDSGYLDQTSRSSKKQQTVIPLQTMIHDDNVFDMTEEQVNNKNWYNFVIFAFPEPVMADLLKGAQLFRNDPKGTPKAANSEELRGKVVGLFFAAKWNPTCVDFLPMLNWFYDTANKQKKEFEVVFVSRDHSENEMKQFLKEHQGPWLYTPYGCKTVNSLFSRYTLKQIPQLMIVQKGGTPVVDDAIDTLNTPKIVPTDVVAKWRNLTTE</sequence>
<evidence type="ECO:0000256" key="1">
    <source>
        <dbReference type="ARBA" id="ARBA00012612"/>
    </source>
</evidence>
<evidence type="ECO:0000256" key="3">
    <source>
        <dbReference type="ARBA" id="ARBA00023002"/>
    </source>
</evidence>
<dbReference type="PANTHER" id="PTHR13871:SF96">
    <property type="entry name" value="THIOREDOXIN DOMAIN-CONTAINING PROTEIN"/>
    <property type="match status" value="1"/>
</dbReference>
<feature type="compositionally biased region" description="Basic residues" evidence="8">
    <location>
        <begin position="901"/>
        <end position="910"/>
    </location>
</feature>
<feature type="compositionally biased region" description="Basic and acidic residues" evidence="8">
    <location>
        <begin position="690"/>
        <end position="699"/>
    </location>
</feature>
<dbReference type="GO" id="GO:0047134">
    <property type="term" value="F:protein-disulfide reductase [NAD(P)H] activity"/>
    <property type="evidence" value="ECO:0007669"/>
    <property type="project" value="UniProtKB-EC"/>
</dbReference>
<keyword evidence="4" id="KW-0520">NAD</keyword>
<feature type="compositionally biased region" description="Low complexity" evidence="8">
    <location>
        <begin position="700"/>
        <end position="712"/>
    </location>
</feature>
<feature type="region of interest" description="Disordered" evidence="8">
    <location>
        <begin position="680"/>
        <end position="713"/>
    </location>
</feature>
<organism evidence="10 11">
    <name type="scientific">Bursaphelenchus xylophilus</name>
    <name type="common">Pinewood nematode worm</name>
    <name type="synonym">Aphelenchoides xylophilus</name>
    <dbReference type="NCBI Taxonomy" id="6326"/>
    <lineage>
        <taxon>Eukaryota</taxon>
        <taxon>Metazoa</taxon>
        <taxon>Ecdysozoa</taxon>
        <taxon>Nematoda</taxon>
        <taxon>Chromadorea</taxon>
        <taxon>Rhabditida</taxon>
        <taxon>Tylenchina</taxon>
        <taxon>Tylenchomorpha</taxon>
        <taxon>Aphelenchoidea</taxon>
        <taxon>Aphelenchoididae</taxon>
        <taxon>Bursaphelenchus</taxon>
    </lineage>
</organism>
<dbReference type="PANTHER" id="PTHR13871">
    <property type="entry name" value="THIOREDOXIN"/>
    <property type="match status" value="1"/>
</dbReference>
<comment type="catalytic activity">
    <reaction evidence="7">
        <text>[protein]-dithiol + NADP(+) = [protein]-disulfide + NADPH + H(+)</text>
        <dbReference type="Rhea" id="RHEA:18753"/>
        <dbReference type="Rhea" id="RHEA-COMP:10593"/>
        <dbReference type="Rhea" id="RHEA-COMP:10594"/>
        <dbReference type="ChEBI" id="CHEBI:15378"/>
        <dbReference type="ChEBI" id="CHEBI:29950"/>
        <dbReference type="ChEBI" id="CHEBI:50058"/>
        <dbReference type="ChEBI" id="CHEBI:57783"/>
        <dbReference type="ChEBI" id="CHEBI:58349"/>
        <dbReference type="EC" id="1.8.1.8"/>
    </reaction>
</comment>
<dbReference type="eggNOG" id="ENOG502SD2P">
    <property type="taxonomic scope" value="Eukaryota"/>
</dbReference>
<evidence type="ECO:0000313" key="10">
    <source>
        <dbReference type="Proteomes" id="UP000095284"/>
    </source>
</evidence>
<dbReference type="InterPro" id="IPR012336">
    <property type="entry name" value="Thioredoxin-like_fold"/>
</dbReference>
<name>A0A1I7S5E2_BURXY</name>
<feature type="region of interest" description="Disordered" evidence="8">
    <location>
        <begin position="891"/>
        <end position="913"/>
    </location>
</feature>
<keyword evidence="3" id="KW-0560">Oxidoreductase</keyword>
<evidence type="ECO:0000256" key="8">
    <source>
        <dbReference type="SAM" id="MobiDB-lite"/>
    </source>
</evidence>
<dbReference type="SUPFAM" id="SSF52833">
    <property type="entry name" value="Thioredoxin-like"/>
    <property type="match status" value="1"/>
</dbReference>
<evidence type="ECO:0000259" key="9">
    <source>
        <dbReference type="PROSITE" id="PS51352"/>
    </source>
</evidence>
<feature type="domain" description="Thioredoxin" evidence="9">
    <location>
        <begin position="945"/>
        <end position="1125"/>
    </location>
</feature>
<dbReference type="InterPro" id="IPR052259">
    <property type="entry name" value="Nucleoredoxin-like"/>
</dbReference>
<dbReference type="PROSITE" id="PS51352">
    <property type="entry name" value="THIOREDOXIN_2"/>
    <property type="match status" value="1"/>
</dbReference>
<comment type="similarity">
    <text evidence="5">Belongs to the nucleoredoxin family.</text>
</comment>
<dbReference type="WBParaSite" id="BXY_0822700.1">
    <property type="protein sequence ID" value="BXY_0822700.1"/>
    <property type="gene ID" value="BXY_0822700"/>
</dbReference>
<evidence type="ECO:0000256" key="2">
    <source>
        <dbReference type="ARBA" id="ARBA00022737"/>
    </source>
</evidence>
<proteinExistence type="inferred from homology"/>
<evidence type="ECO:0000256" key="6">
    <source>
        <dbReference type="ARBA" id="ARBA00047388"/>
    </source>
</evidence>
<protein>
    <recommendedName>
        <fullName evidence="1">protein-disulfide reductase</fullName>
        <ecNumber evidence="1">1.8.1.8</ecNumber>
    </recommendedName>
</protein>
<evidence type="ECO:0000256" key="4">
    <source>
        <dbReference type="ARBA" id="ARBA00023027"/>
    </source>
</evidence>
<dbReference type="AlphaFoldDB" id="A0A1I7S5E2"/>
<dbReference type="Pfam" id="PF13905">
    <property type="entry name" value="Thioredoxin_8"/>
    <property type="match status" value="1"/>
</dbReference>